<evidence type="ECO:0000256" key="6">
    <source>
        <dbReference type="ARBA" id="ARBA00023065"/>
    </source>
</evidence>
<evidence type="ECO:0000256" key="4">
    <source>
        <dbReference type="ARBA" id="ARBA00022448"/>
    </source>
</evidence>
<keyword evidence="9 10" id="KW-0066">ATP synthesis</keyword>
<comment type="subunit">
    <text evidence="10">F-type ATPases have 2 components, CF(1) - the catalytic core - and CF(0) - the membrane proton channel. CF(1) has five subunits: alpha(3), beta(3), gamma(1), delta(1), epsilon(1). CF(0) has three main subunits: a, b and c.</text>
</comment>
<evidence type="ECO:0000313" key="12">
    <source>
        <dbReference type="Proteomes" id="UP000014227"/>
    </source>
</evidence>
<dbReference type="SUPFAM" id="SSF52943">
    <property type="entry name" value="ATP synthase (F1-ATPase), gamma subunit"/>
    <property type="match status" value="1"/>
</dbReference>
<comment type="similarity">
    <text evidence="3 10">Belongs to the ATPase gamma chain family.</text>
</comment>
<dbReference type="Proteomes" id="UP000014227">
    <property type="component" value="Chromosome I"/>
</dbReference>
<dbReference type="GO" id="GO:0016787">
    <property type="term" value="F:hydrolase activity"/>
    <property type="evidence" value="ECO:0007669"/>
    <property type="project" value="UniProtKB-KW"/>
</dbReference>
<dbReference type="Gene3D" id="3.40.1380.10">
    <property type="match status" value="1"/>
</dbReference>
<dbReference type="AlphaFoldDB" id="S0EX46"/>
<keyword evidence="7 10" id="KW-0472">Membrane</keyword>
<dbReference type="CDD" id="cd12151">
    <property type="entry name" value="F1-ATPase_gamma"/>
    <property type="match status" value="1"/>
</dbReference>
<comment type="subcellular location">
    <subcellularLocation>
        <location evidence="10">Cell membrane</location>
        <topology evidence="10">Peripheral membrane protein</topology>
    </subcellularLocation>
    <subcellularLocation>
        <location evidence="2">Membrane</location>
        <topology evidence="2">Peripheral membrane protein</topology>
    </subcellularLocation>
</comment>
<comment type="function">
    <text evidence="1 10">Produces ATP from ADP in the presence of a proton gradient across the membrane. The gamma chain is believed to be important in regulating ATPase activity and the flow of protons through the CF(0) complex.</text>
</comment>
<dbReference type="STRING" id="454171.CP488_00633"/>
<dbReference type="eggNOG" id="COG0224">
    <property type="taxonomic scope" value="Bacteria"/>
</dbReference>
<evidence type="ECO:0000313" key="11">
    <source>
        <dbReference type="EMBL" id="CCW34353.1"/>
    </source>
</evidence>
<dbReference type="NCBIfam" id="NF004145">
    <property type="entry name" value="PRK05621.1-2"/>
    <property type="match status" value="1"/>
</dbReference>
<keyword evidence="12" id="KW-1185">Reference proteome</keyword>
<evidence type="ECO:0000256" key="3">
    <source>
        <dbReference type="ARBA" id="ARBA00007681"/>
    </source>
</evidence>
<dbReference type="HOGENOM" id="CLU_050669_0_1_0"/>
<dbReference type="EMBL" id="HF951689">
    <property type="protein sequence ID" value="CCW34353.1"/>
    <property type="molecule type" value="Genomic_DNA"/>
</dbReference>
<dbReference type="Pfam" id="PF00231">
    <property type="entry name" value="ATP-synt"/>
    <property type="match status" value="1"/>
</dbReference>
<dbReference type="GO" id="GO:0042777">
    <property type="term" value="P:proton motive force-driven plasma membrane ATP synthesis"/>
    <property type="evidence" value="ECO:0007669"/>
    <property type="project" value="UniProtKB-UniRule"/>
</dbReference>
<dbReference type="InterPro" id="IPR023632">
    <property type="entry name" value="ATP_synth_F1_gsu_CS"/>
</dbReference>
<dbReference type="FunCoup" id="S0EX46">
    <property type="interactions" value="449"/>
</dbReference>
<evidence type="ECO:0000256" key="2">
    <source>
        <dbReference type="ARBA" id="ARBA00004170"/>
    </source>
</evidence>
<keyword evidence="10" id="KW-1003">Cell membrane</keyword>
<dbReference type="NCBIfam" id="TIGR01146">
    <property type="entry name" value="ATPsyn_F1gamma"/>
    <property type="match status" value="1"/>
</dbReference>
<dbReference type="GO" id="GO:0045259">
    <property type="term" value="C:proton-transporting ATP synthase complex"/>
    <property type="evidence" value="ECO:0007669"/>
    <property type="project" value="UniProtKB-KW"/>
</dbReference>
<gene>
    <name evidence="10" type="primary">atpG</name>
    <name evidence="11" type="ORF">CCALI_00520</name>
</gene>
<evidence type="ECO:0000256" key="10">
    <source>
        <dbReference type="HAMAP-Rule" id="MF_00815"/>
    </source>
</evidence>
<evidence type="ECO:0000256" key="1">
    <source>
        <dbReference type="ARBA" id="ARBA00003456"/>
    </source>
</evidence>
<evidence type="ECO:0000256" key="7">
    <source>
        <dbReference type="ARBA" id="ARBA00023136"/>
    </source>
</evidence>
<dbReference type="OrthoDB" id="9812769at2"/>
<keyword evidence="6 10" id="KW-0406">Ion transport</keyword>
<dbReference type="GO" id="GO:0046933">
    <property type="term" value="F:proton-transporting ATP synthase activity, rotational mechanism"/>
    <property type="evidence" value="ECO:0007669"/>
    <property type="project" value="UniProtKB-UniRule"/>
</dbReference>
<keyword evidence="11" id="KW-0378">Hydrolase</keyword>
<dbReference type="GO" id="GO:0005524">
    <property type="term" value="F:ATP binding"/>
    <property type="evidence" value="ECO:0007669"/>
    <property type="project" value="UniProtKB-UniRule"/>
</dbReference>
<sequence length="292" mass="32928">MATIRQVRARIRAAKNIQQITKAMKMVAAARFKRAQDRVQAARPYAQIMRDMMVRLASSAGELLDHPLLQQRELQNIGFLIITSDRGLAGSYNSAMLRRATELLRPYDRSQIKLYLVGRKGIQFFRRRGYQIAAEFSIPGTGATFADAQDIARVVRDAFLNGEIDRLYLLYTRFYTAITTRPTDLQLLPIQPPEKREESAETPQYYDDYIFEPSATEILSALLPRYIDGQIYQCLLESTASEHGARMTAMSAATDNAGKMIQTLTLQLNRARQANITREISEIVGGAEALKG</sequence>
<organism evidence="11 12">
    <name type="scientific">Chthonomonas calidirosea (strain DSM 23976 / ICMP 18418 / T49)</name>
    <dbReference type="NCBI Taxonomy" id="1303518"/>
    <lineage>
        <taxon>Bacteria</taxon>
        <taxon>Bacillati</taxon>
        <taxon>Armatimonadota</taxon>
        <taxon>Chthonomonadia</taxon>
        <taxon>Chthonomonadales</taxon>
        <taxon>Chthonomonadaceae</taxon>
        <taxon>Chthonomonas</taxon>
    </lineage>
</organism>
<dbReference type="KEGG" id="ccz:CCALI_00520"/>
<dbReference type="Gene3D" id="1.10.287.80">
    <property type="entry name" value="ATP synthase, gamma subunit, helix hairpin domain"/>
    <property type="match status" value="2"/>
</dbReference>
<protein>
    <recommendedName>
        <fullName evidence="10">ATP synthase gamma chain</fullName>
    </recommendedName>
    <alternativeName>
        <fullName evidence="10">ATP synthase F1 sector gamma subunit</fullName>
    </alternativeName>
    <alternativeName>
        <fullName evidence="10">F-ATPase gamma subunit</fullName>
    </alternativeName>
</protein>
<dbReference type="PANTHER" id="PTHR11693">
    <property type="entry name" value="ATP SYNTHASE GAMMA CHAIN"/>
    <property type="match status" value="1"/>
</dbReference>
<dbReference type="PRINTS" id="PR00126">
    <property type="entry name" value="ATPASEGAMMA"/>
</dbReference>
<keyword evidence="8 10" id="KW-0139">CF(1)</keyword>
<accession>S0EX46</accession>
<name>S0EX46_CHTCT</name>
<dbReference type="InterPro" id="IPR035968">
    <property type="entry name" value="ATP_synth_F1_ATPase_gsu"/>
</dbReference>
<evidence type="ECO:0000256" key="5">
    <source>
        <dbReference type="ARBA" id="ARBA00022781"/>
    </source>
</evidence>
<evidence type="ECO:0000256" key="8">
    <source>
        <dbReference type="ARBA" id="ARBA00023196"/>
    </source>
</evidence>
<dbReference type="GO" id="GO:0005886">
    <property type="term" value="C:plasma membrane"/>
    <property type="evidence" value="ECO:0007669"/>
    <property type="project" value="UniProtKB-SubCell"/>
</dbReference>
<dbReference type="InterPro" id="IPR000131">
    <property type="entry name" value="ATP_synth_F1_gsu"/>
</dbReference>
<dbReference type="PANTHER" id="PTHR11693:SF22">
    <property type="entry name" value="ATP SYNTHASE SUBUNIT GAMMA, MITOCHONDRIAL"/>
    <property type="match status" value="1"/>
</dbReference>
<dbReference type="PATRIC" id="fig|1303518.3.peg.528"/>
<dbReference type="HAMAP" id="MF_00815">
    <property type="entry name" value="ATP_synth_gamma_bact"/>
    <property type="match status" value="1"/>
</dbReference>
<evidence type="ECO:0000256" key="9">
    <source>
        <dbReference type="ARBA" id="ARBA00023310"/>
    </source>
</evidence>
<dbReference type="InParanoid" id="S0EX46"/>
<keyword evidence="4 10" id="KW-0813">Transport</keyword>
<proteinExistence type="inferred from homology"/>
<reference evidence="12" key="1">
    <citation type="submission" date="2013-03" db="EMBL/GenBank/DDBJ databases">
        <title>Genome sequence of Chthonomonas calidirosea, the first sequenced genome from the Armatimonadetes phylum (formally candidate division OP10).</title>
        <authorList>
            <person name="Lee K.C.Y."/>
            <person name="Morgan X.C."/>
            <person name="Dunfield P.F."/>
            <person name="Tamas I."/>
            <person name="Houghton K.M."/>
            <person name="Vyssotski M."/>
            <person name="Ryan J.L.J."/>
            <person name="Lagutin K."/>
            <person name="McDonald I.R."/>
            <person name="Stott M.B."/>
        </authorList>
    </citation>
    <scope>NUCLEOTIDE SEQUENCE [LARGE SCALE GENOMIC DNA]</scope>
    <source>
        <strain evidence="12">DSM 23976 / ICMP 18418 / T49</strain>
    </source>
</reference>
<dbReference type="PROSITE" id="PS00153">
    <property type="entry name" value="ATPASE_GAMMA"/>
    <property type="match status" value="1"/>
</dbReference>
<dbReference type="RefSeq" id="WP_016481915.1">
    <property type="nucleotide sequence ID" value="NC_021487.1"/>
</dbReference>
<keyword evidence="5 10" id="KW-0375">Hydrogen ion transport</keyword>